<dbReference type="PROSITE" id="PS00061">
    <property type="entry name" value="ADH_SHORT"/>
    <property type="match status" value="1"/>
</dbReference>
<dbReference type="Pfam" id="PF00106">
    <property type="entry name" value="adh_short"/>
    <property type="match status" value="1"/>
</dbReference>
<dbReference type="PANTHER" id="PTHR44196:SF2">
    <property type="entry name" value="SHORT-CHAIN DEHYDROGENASE-RELATED"/>
    <property type="match status" value="1"/>
</dbReference>
<dbReference type="GO" id="GO:0016020">
    <property type="term" value="C:membrane"/>
    <property type="evidence" value="ECO:0007669"/>
    <property type="project" value="TreeGrafter"/>
</dbReference>
<evidence type="ECO:0000313" key="5">
    <source>
        <dbReference type="Proteomes" id="UP000054729"/>
    </source>
</evidence>
<proteinExistence type="inferred from homology"/>
<dbReference type="PRINTS" id="PR00081">
    <property type="entry name" value="GDHRDH"/>
</dbReference>
<protein>
    <submittedName>
        <fullName evidence="4">Short chain dehydrogenase</fullName>
    </submittedName>
</protein>
<dbReference type="GO" id="GO:0016491">
    <property type="term" value="F:oxidoreductase activity"/>
    <property type="evidence" value="ECO:0007669"/>
    <property type="project" value="UniProtKB-KW"/>
</dbReference>
<dbReference type="PRINTS" id="PR00080">
    <property type="entry name" value="SDRFAMILY"/>
</dbReference>
<dbReference type="PATRIC" id="fig|66969.6.peg.1244"/>
<evidence type="ECO:0000313" key="4">
    <source>
        <dbReference type="EMBL" id="KTD80436.1"/>
    </source>
</evidence>
<evidence type="ECO:0000256" key="2">
    <source>
        <dbReference type="ARBA" id="ARBA00023002"/>
    </source>
</evidence>
<accession>A0A0W1AGQ6</accession>
<dbReference type="AlphaFoldDB" id="A0A0W1AGQ6"/>
<name>A0A0W1AGQ6_9GAMM</name>
<dbReference type="CDD" id="cd05233">
    <property type="entry name" value="SDR_c"/>
    <property type="match status" value="1"/>
</dbReference>
<dbReference type="SUPFAM" id="SSF51735">
    <property type="entry name" value="NAD(P)-binding Rossmann-fold domains"/>
    <property type="match status" value="1"/>
</dbReference>
<evidence type="ECO:0000256" key="3">
    <source>
        <dbReference type="RuleBase" id="RU000363"/>
    </source>
</evidence>
<comment type="similarity">
    <text evidence="1 3">Belongs to the short-chain dehydrogenases/reductases (SDR) family.</text>
</comment>
<dbReference type="EMBL" id="LNZB01000031">
    <property type="protein sequence ID" value="KTD80436.1"/>
    <property type="molecule type" value="Genomic_DNA"/>
</dbReference>
<dbReference type="InterPro" id="IPR002347">
    <property type="entry name" value="SDR_fam"/>
</dbReference>
<dbReference type="STRING" id="66969.Lwal_1133"/>
<keyword evidence="2" id="KW-0560">Oxidoreductase</keyword>
<comment type="caution">
    <text evidence="4">The sequence shown here is derived from an EMBL/GenBank/DDBJ whole genome shotgun (WGS) entry which is preliminary data.</text>
</comment>
<sequence length="261" mass="28492">MTTETALITGASSGIGKELALLFAARGYNLILVGRLREPLEELAKTLSNCNINVFIIIQDLKNKDAGLAIKSYLDAHNIQVDALVNSAGFSTFGTFFDTSLDSQMDLLAVNIRALTALTHLLLPAMLQKGKGKILNIASLAAFMPIPQMSVYCATKSYIVTFSKALAEELRDSGVSVTVVCPGVTKTAFLQRANIGDHNVRLYLLPSMSAQKVAKIAFKGFLSGKILVIPGFKNKIFSLFGSWIIKLFGVRITRVWLKRYK</sequence>
<dbReference type="RefSeq" id="WP_032832000.1">
    <property type="nucleotide sequence ID" value="NZ_CAAAIQ010000008.1"/>
</dbReference>
<gene>
    <name evidence="4" type="ORF">Lwal_1133</name>
</gene>
<reference evidence="4 5" key="1">
    <citation type="submission" date="2015-11" db="EMBL/GenBank/DDBJ databases">
        <title>Genomic analysis of 38 Legionella species identifies large and diverse effector repertoires.</title>
        <authorList>
            <person name="Burstein D."/>
            <person name="Amaro F."/>
            <person name="Zusman T."/>
            <person name="Lifshitz Z."/>
            <person name="Cohen O."/>
            <person name="Gilbert J.A."/>
            <person name="Pupko T."/>
            <person name="Shuman H.A."/>
            <person name="Segal G."/>
        </authorList>
    </citation>
    <scope>NUCLEOTIDE SEQUENCE [LARGE SCALE GENOMIC DNA]</scope>
    <source>
        <strain evidence="4 5">ATCC 51914</strain>
    </source>
</reference>
<dbReference type="OrthoDB" id="7301144at2"/>
<dbReference type="InterPro" id="IPR020904">
    <property type="entry name" value="Sc_DH/Rdtase_CS"/>
</dbReference>
<dbReference type="InterPro" id="IPR036291">
    <property type="entry name" value="NAD(P)-bd_dom_sf"/>
</dbReference>
<dbReference type="PIRSF" id="PIRSF000126">
    <property type="entry name" value="11-beta-HSD1"/>
    <property type="match status" value="1"/>
</dbReference>
<dbReference type="PANTHER" id="PTHR44196">
    <property type="entry name" value="DEHYDROGENASE/REDUCTASE SDR FAMILY MEMBER 7B"/>
    <property type="match status" value="1"/>
</dbReference>
<organism evidence="4 5">
    <name type="scientific">Legionella waltersii</name>
    <dbReference type="NCBI Taxonomy" id="66969"/>
    <lineage>
        <taxon>Bacteria</taxon>
        <taxon>Pseudomonadati</taxon>
        <taxon>Pseudomonadota</taxon>
        <taxon>Gammaproteobacteria</taxon>
        <taxon>Legionellales</taxon>
        <taxon>Legionellaceae</taxon>
        <taxon>Legionella</taxon>
    </lineage>
</organism>
<dbReference type="Gene3D" id="3.40.50.720">
    <property type="entry name" value="NAD(P)-binding Rossmann-like Domain"/>
    <property type="match status" value="1"/>
</dbReference>
<dbReference type="Proteomes" id="UP000054729">
    <property type="component" value="Unassembled WGS sequence"/>
</dbReference>
<evidence type="ECO:0000256" key="1">
    <source>
        <dbReference type="ARBA" id="ARBA00006484"/>
    </source>
</evidence>
<keyword evidence="5" id="KW-1185">Reference proteome</keyword>